<dbReference type="CDD" id="cd04878">
    <property type="entry name" value="ACT_AHAS"/>
    <property type="match status" value="1"/>
</dbReference>
<evidence type="ECO:0000313" key="11">
    <source>
        <dbReference type="EMBL" id="SNT39468.1"/>
    </source>
</evidence>
<comment type="subunit">
    <text evidence="4">Dimer of large and small chains.</text>
</comment>
<comment type="pathway">
    <text evidence="2">Amino-acid biosynthesis; L-valine biosynthesis; L-valine from pyruvate: step 1/4.</text>
</comment>
<dbReference type="NCBIfam" id="TIGR00119">
    <property type="entry name" value="acolac_sm"/>
    <property type="match status" value="1"/>
</dbReference>
<dbReference type="GO" id="GO:0003984">
    <property type="term" value="F:acetolactate synthase activity"/>
    <property type="evidence" value="ECO:0007669"/>
    <property type="project" value="UniProtKB-EC"/>
</dbReference>
<dbReference type="GO" id="GO:0009097">
    <property type="term" value="P:isoleucine biosynthetic process"/>
    <property type="evidence" value="ECO:0007669"/>
    <property type="project" value="UniProtKB-UniPathway"/>
</dbReference>
<evidence type="ECO:0000313" key="12">
    <source>
        <dbReference type="Proteomes" id="UP000198356"/>
    </source>
</evidence>
<evidence type="ECO:0000259" key="10">
    <source>
        <dbReference type="PROSITE" id="PS51671"/>
    </source>
</evidence>
<dbReference type="InterPro" id="IPR004789">
    <property type="entry name" value="Acetalactate_synth_ssu"/>
</dbReference>
<dbReference type="SUPFAM" id="SSF55021">
    <property type="entry name" value="ACT-like"/>
    <property type="match status" value="2"/>
</dbReference>
<dbReference type="GO" id="GO:0009099">
    <property type="term" value="P:L-valine biosynthetic process"/>
    <property type="evidence" value="ECO:0007669"/>
    <property type="project" value="UniProtKB-UniPathway"/>
</dbReference>
<evidence type="ECO:0000256" key="8">
    <source>
        <dbReference type="ARBA" id="ARBA00048670"/>
    </source>
</evidence>
<evidence type="ECO:0000256" key="1">
    <source>
        <dbReference type="ARBA" id="ARBA00004974"/>
    </source>
</evidence>
<gene>
    <name evidence="11" type="ORF">SAMN05421770_11120</name>
</gene>
<proteinExistence type="inferred from homology"/>
<dbReference type="Pfam" id="PF10369">
    <property type="entry name" value="ALS_ss_C"/>
    <property type="match status" value="1"/>
</dbReference>
<dbReference type="InterPro" id="IPR039557">
    <property type="entry name" value="AHAS_ACT"/>
</dbReference>
<protein>
    <recommendedName>
        <fullName evidence="5">acetolactate synthase</fullName>
        <ecNumber evidence="5">2.2.1.6</ecNumber>
    </recommendedName>
</protein>
<dbReference type="GO" id="GO:1990610">
    <property type="term" value="F:acetolactate synthase regulator activity"/>
    <property type="evidence" value="ECO:0007669"/>
    <property type="project" value="InterPro"/>
</dbReference>
<evidence type="ECO:0000256" key="6">
    <source>
        <dbReference type="ARBA" id="ARBA00022605"/>
    </source>
</evidence>
<dbReference type="Gene3D" id="3.30.70.1150">
    <property type="entry name" value="ACT-like. Chain A, domain 2"/>
    <property type="match status" value="1"/>
</dbReference>
<dbReference type="InterPro" id="IPR002912">
    <property type="entry name" value="ACT_dom"/>
</dbReference>
<dbReference type="Proteomes" id="UP000198356">
    <property type="component" value="Unassembled WGS sequence"/>
</dbReference>
<keyword evidence="7" id="KW-0100">Branched-chain amino acid biosynthesis</keyword>
<dbReference type="InterPro" id="IPR019455">
    <property type="entry name" value="Acetolactate_synth_ssu_C"/>
</dbReference>
<evidence type="ECO:0000256" key="3">
    <source>
        <dbReference type="ARBA" id="ARBA00006341"/>
    </source>
</evidence>
<name>A0A239MBR2_9BACT</name>
<dbReference type="PROSITE" id="PS51671">
    <property type="entry name" value="ACT"/>
    <property type="match status" value="1"/>
</dbReference>
<dbReference type="UniPathway" id="UPA00049">
    <property type="reaction ID" value="UER00059"/>
</dbReference>
<dbReference type="AlphaFoldDB" id="A0A239MBR2"/>
<feature type="domain" description="ACT" evidence="10">
    <location>
        <begin position="4"/>
        <end position="78"/>
    </location>
</feature>
<dbReference type="NCBIfam" id="NF008864">
    <property type="entry name" value="PRK11895.1"/>
    <property type="match status" value="1"/>
</dbReference>
<dbReference type="PANTHER" id="PTHR30239:SF0">
    <property type="entry name" value="ACETOLACTATE SYNTHASE SMALL SUBUNIT 1, CHLOROPLASTIC"/>
    <property type="match status" value="1"/>
</dbReference>
<dbReference type="EC" id="2.2.1.6" evidence="5"/>
<comment type="pathway">
    <text evidence="1">Amino-acid biosynthesis; L-isoleucine biosynthesis; L-isoleucine from 2-oxobutanoate: step 1/4.</text>
</comment>
<dbReference type="Pfam" id="PF22629">
    <property type="entry name" value="ACT_AHAS_ss"/>
    <property type="match status" value="1"/>
</dbReference>
<dbReference type="GO" id="GO:0005829">
    <property type="term" value="C:cytosol"/>
    <property type="evidence" value="ECO:0007669"/>
    <property type="project" value="TreeGrafter"/>
</dbReference>
<evidence type="ECO:0000256" key="7">
    <source>
        <dbReference type="ARBA" id="ARBA00023304"/>
    </source>
</evidence>
<reference evidence="11 12" key="1">
    <citation type="submission" date="2017-06" db="EMBL/GenBank/DDBJ databases">
        <authorList>
            <person name="Kim H.J."/>
            <person name="Triplett B.A."/>
        </authorList>
    </citation>
    <scope>NUCLEOTIDE SEQUENCE [LARGE SCALE GENOMIC DNA]</scope>
    <source>
        <strain evidence="11 12">DSM 18704</strain>
    </source>
</reference>
<sequence length="214" mass="23586">MLHTFVALVEDKPGVLTRVASLFRRLNINIVSLTVGESERPETSRMTIVCEAPDHAAHRIKASLYKLEITIDVDEMGRSEAVIRELCLIKIAAGPSHPNGQQSRSQIFELANVFRARVVDLAPESIMLEMTGSSSKIEGLIQVVTESGYTILEVSRTGRMAMRRGMHTSRVLKALGTPGADTTPTNAFVRPPNPEPLGDDILPNQFDDVHEEEE</sequence>
<evidence type="ECO:0000256" key="5">
    <source>
        <dbReference type="ARBA" id="ARBA00013145"/>
    </source>
</evidence>
<feature type="region of interest" description="Disordered" evidence="9">
    <location>
        <begin position="175"/>
        <end position="214"/>
    </location>
</feature>
<dbReference type="OrthoDB" id="9787365at2"/>
<evidence type="ECO:0000256" key="9">
    <source>
        <dbReference type="SAM" id="MobiDB-lite"/>
    </source>
</evidence>
<dbReference type="Gene3D" id="3.30.70.260">
    <property type="match status" value="1"/>
</dbReference>
<comment type="catalytic activity">
    <reaction evidence="8">
        <text>2 pyruvate + H(+) = (2S)-2-acetolactate + CO2</text>
        <dbReference type="Rhea" id="RHEA:25249"/>
        <dbReference type="ChEBI" id="CHEBI:15361"/>
        <dbReference type="ChEBI" id="CHEBI:15378"/>
        <dbReference type="ChEBI" id="CHEBI:16526"/>
        <dbReference type="ChEBI" id="CHEBI:58476"/>
        <dbReference type="EC" id="2.2.1.6"/>
    </reaction>
</comment>
<dbReference type="PANTHER" id="PTHR30239">
    <property type="entry name" value="ACETOLACTATE SYNTHASE SMALL SUBUNIT"/>
    <property type="match status" value="1"/>
</dbReference>
<dbReference type="UniPathway" id="UPA00047">
    <property type="reaction ID" value="UER00055"/>
</dbReference>
<dbReference type="InterPro" id="IPR027271">
    <property type="entry name" value="Acetolactate_synth/TF_NikR_C"/>
</dbReference>
<accession>A0A239MBR2</accession>
<comment type="similarity">
    <text evidence="3">Belongs to the acetolactate synthase small subunit family.</text>
</comment>
<keyword evidence="12" id="KW-1185">Reference proteome</keyword>
<dbReference type="EMBL" id="FZOU01000011">
    <property type="protein sequence ID" value="SNT39468.1"/>
    <property type="molecule type" value="Genomic_DNA"/>
</dbReference>
<dbReference type="RefSeq" id="WP_089410193.1">
    <property type="nucleotide sequence ID" value="NZ_FZOU01000011.1"/>
</dbReference>
<dbReference type="InterPro" id="IPR054480">
    <property type="entry name" value="AHAS_small-like_ACT"/>
</dbReference>
<keyword evidence="6" id="KW-0028">Amino-acid biosynthesis</keyword>
<dbReference type="InterPro" id="IPR045865">
    <property type="entry name" value="ACT-like_dom_sf"/>
</dbReference>
<evidence type="ECO:0000256" key="4">
    <source>
        <dbReference type="ARBA" id="ARBA00011744"/>
    </source>
</evidence>
<organism evidence="11 12">
    <name type="scientific">Granulicella rosea</name>
    <dbReference type="NCBI Taxonomy" id="474952"/>
    <lineage>
        <taxon>Bacteria</taxon>
        <taxon>Pseudomonadati</taxon>
        <taxon>Acidobacteriota</taxon>
        <taxon>Terriglobia</taxon>
        <taxon>Terriglobales</taxon>
        <taxon>Acidobacteriaceae</taxon>
        <taxon>Granulicella</taxon>
    </lineage>
</organism>
<evidence type="ECO:0000256" key="2">
    <source>
        <dbReference type="ARBA" id="ARBA00005025"/>
    </source>
</evidence>